<evidence type="ECO:0000256" key="3">
    <source>
        <dbReference type="ARBA" id="ARBA00022475"/>
    </source>
</evidence>
<evidence type="ECO:0000313" key="13">
    <source>
        <dbReference type="EMBL" id="WFU66690.1"/>
    </source>
</evidence>
<keyword evidence="4" id="KW-0488">Methylation</keyword>
<evidence type="ECO:0000256" key="5">
    <source>
        <dbReference type="ARBA" id="ARBA00022519"/>
    </source>
</evidence>
<sequence length="172" mass="18174">MTSSAVDHATSSQSNEQAGFALLEALCVLTILMLVMGLAVPALLRQPDGPRLEAAARQLAGSLRLARADAIAASTETFVAIDADRRLVSATSRAPTGLPGDIDLHLSVARQERRGSSSAGIRFFPDGTSSGGDVTLSLNGREARVTVNWLNGEARLDLASRRPETPRSEIRP</sequence>
<name>A0ABY8JQT4_9BRAD</name>
<keyword evidence="7 11" id="KW-1133">Transmembrane helix</keyword>
<organism evidence="13 14">
    <name type="scientific">Bradyrhizobium brasilense</name>
    <dbReference type="NCBI Taxonomy" id="1419277"/>
    <lineage>
        <taxon>Bacteria</taxon>
        <taxon>Pseudomonadati</taxon>
        <taxon>Pseudomonadota</taxon>
        <taxon>Alphaproteobacteria</taxon>
        <taxon>Hyphomicrobiales</taxon>
        <taxon>Nitrobacteraceae</taxon>
        <taxon>Bradyrhizobium</taxon>
    </lineage>
</organism>
<evidence type="ECO:0000313" key="14">
    <source>
        <dbReference type="Proteomes" id="UP001221546"/>
    </source>
</evidence>
<dbReference type="InterPro" id="IPR045584">
    <property type="entry name" value="Pilin-like"/>
</dbReference>
<keyword evidence="6 11" id="KW-0812">Transmembrane</keyword>
<dbReference type="InterPro" id="IPR012902">
    <property type="entry name" value="N_methyl_site"/>
</dbReference>
<dbReference type="InterPro" id="IPR022346">
    <property type="entry name" value="T2SS_GspH"/>
</dbReference>
<keyword evidence="14" id="KW-1185">Reference proteome</keyword>
<accession>A0ABY8JQT4</accession>
<dbReference type="EMBL" id="CP121646">
    <property type="protein sequence ID" value="WFU66690.1"/>
    <property type="molecule type" value="Genomic_DNA"/>
</dbReference>
<dbReference type="Pfam" id="PF07963">
    <property type="entry name" value="N_methyl"/>
    <property type="match status" value="1"/>
</dbReference>
<gene>
    <name evidence="13" type="ORF">QA636_14755</name>
</gene>
<feature type="transmembrane region" description="Helical" evidence="11">
    <location>
        <begin position="20"/>
        <end position="44"/>
    </location>
</feature>
<comment type="similarity">
    <text evidence="9">Belongs to the GSP H family.</text>
</comment>
<keyword evidence="5" id="KW-0997">Cell inner membrane</keyword>
<dbReference type="Proteomes" id="UP001221546">
    <property type="component" value="Chromosome"/>
</dbReference>
<evidence type="ECO:0000256" key="4">
    <source>
        <dbReference type="ARBA" id="ARBA00022481"/>
    </source>
</evidence>
<evidence type="ECO:0000256" key="8">
    <source>
        <dbReference type="ARBA" id="ARBA00023136"/>
    </source>
</evidence>
<feature type="domain" description="General secretion pathway GspH" evidence="12">
    <location>
        <begin position="55"/>
        <end position="150"/>
    </location>
</feature>
<keyword evidence="3" id="KW-1003">Cell membrane</keyword>
<comment type="subcellular location">
    <subcellularLocation>
        <location evidence="1">Cell inner membrane</location>
        <topology evidence="1">Single-pass membrane protein</topology>
    </subcellularLocation>
</comment>
<evidence type="ECO:0000259" key="12">
    <source>
        <dbReference type="Pfam" id="PF12019"/>
    </source>
</evidence>
<proteinExistence type="inferred from homology"/>
<dbReference type="Pfam" id="PF12019">
    <property type="entry name" value="GspH"/>
    <property type="match status" value="1"/>
</dbReference>
<evidence type="ECO:0000256" key="6">
    <source>
        <dbReference type="ARBA" id="ARBA00022692"/>
    </source>
</evidence>
<evidence type="ECO:0000256" key="2">
    <source>
        <dbReference type="ARBA" id="ARBA00021549"/>
    </source>
</evidence>
<evidence type="ECO:0000256" key="1">
    <source>
        <dbReference type="ARBA" id="ARBA00004377"/>
    </source>
</evidence>
<reference evidence="13 14" key="1">
    <citation type="submission" date="2023-04" db="EMBL/GenBank/DDBJ databases">
        <title>Australian commercial rhizobial inoculants.</title>
        <authorList>
            <person name="Kohlmeier M.G."/>
            <person name="O'Hara G.W."/>
            <person name="Colombi E."/>
            <person name="Ramsay J.P."/>
            <person name="Terpolilli J."/>
        </authorList>
    </citation>
    <scope>NUCLEOTIDE SEQUENCE [LARGE SCALE GENOMIC DNA]</scope>
    <source>
        <strain evidence="13 14">CB627</strain>
    </source>
</reference>
<evidence type="ECO:0000256" key="10">
    <source>
        <dbReference type="ARBA" id="ARBA00030775"/>
    </source>
</evidence>
<protein>
    <recommendedName>
        <fullName evidence="2">Type II secretion system protein H</fullName>
    </recommendedName>
    <alternativeName>
        <fullName evidence="10">General secretion pathway protein H</fullName>
    </alternativeName>
</protein>
<evidence type="ECO:0000256" key="7">
    <source>
        <dbReference type="ARBA" id="ARBA00022989"/>
    </source>
</evidence>
<dbReference type="SUPFAM" id="SSF54523">
    <property type="entry name" value="Pili subunits"/>
    <property type="match status" value="1"/>
</dbReference>
<keyword evidence="8 11" id="KW-0472">Membrane</keyword>
<dbReference type="RefSeq" id="WP_310885710.1">
    <property type="nucleotide sequence ID" value="NZ_CP121646.1"/>
</dbReference>
<evidence type="ECO:0000256" key="9">
    <source>
        <dbReference type="ARBA" id="ARBA00025772"/>
    </source>
</evidence>
<evidence type="ECO:0000256" key="11">
    <source>
        <dbReference type="SAM" id="Phobius"/>
    </source>
</evidence>